<evidence type="ECO:0000313" key="2">
    <source>
        <dbReference type="Proteomes" id="UP000706163"/>
    </source>
</evidence>
<evidence type="ECO:0000313" key="1">
    <source>
        <dbReference type="EMBL" id="HJF67193.1"/>
    </source>
</evidence>
<name>A0A921KWN1_9STAP</name>
<protein>
    <submittedName>
        <fullName evidence="1">Uncharacterized protein</fullName>
    </submittedName>
</protein>
<organism evidence="1 2">
    <name type="scientific">Staphylococcus kloosii</name>
    <dbReference type="NCBI Taxonomy" id="29384"/>
    <lineage>
        <taxon>Bacteria</taxon>
        <taxon>Bacillati</taxon>
        <taxon>Bacillota</taxon>
        <taxon>Bacilli</taxon>
        <taxon>Bacillales</taxon>
        <taxon>Staphylococcaceae</taxon>
        <taxon>Staphylococcus</taxon>
    </lineage>
</organism>
<feature type="non-terminal residue" evidence="1">
    <location>
        <position position="60"/>
    </location>
</feature>
<proteinExistence type="predicted"/>
<dbReference type="Proteomes" id="UP000706163">
    <property type="component" value="Unassembled WGS sequence"/>
</dbReference>
<dbReference type="RefSeq" id="WP_278674560.1">
    <property type="nucleotide sequence ID" value="NZ_DYVT01000030.1"/>
</dbReference>
<dbReference type="EMBL" id="DYVT01000030">
    <property type="protein sequence ID" value="HJF67193.1"/>
    <property type="molecule type" value="Genomic_DNA"/>
</dbReference>
<reference evidence="1" key="1">
    <citation type="journal article" date="2021" name="PeerJ">
        <title>Extensive microbial diversity within the chicken gut microbiome revealed by metagenomics and culture.</title>
        <authorList>
            <person name="Gilroy R."/>
            <person name="Ravi A."/>
            <person name="Getino M."/>
            <person name="Pursley I."/>
            <person name="Horton D.L."/>
            <person name="Alikhan N.F."/>
            <person name="Baker D."/>
            <person name="Gharbi K."/>
            <person name="Hall N."/>
            <person name="Watson M."/>
            <person name="Adriaenssens E.M."/>
            <person name="Foster-Nyarko E."/>
            <person name="Jarju S."/>
            <person name="Secka A."/>
            <person name="Antonio M."/>
            <person name="Oren A."/>
            <person name="Chaudhuri R.R."/>
            <person name="La Ragione R."/>
            <person name="Hildebrand F."/>
            <person name="Pallen M.J."/>
        </authorList>
    </citation>
    <scope>NUCLEOTIDE SEQUENCE</scope>
    <source>
        <strain evidence="1">CHK149-3286</strain>
    </source>
</reference>
<reference evidence="1" key="2">
    <citation type="submission" date="2021-09" db="EMBL/GenBank/DDBJ databases">
        <authorList>
            <person name="Gilroy R."/>
        </authorList>
    </citation>
    <scope>NUCLEOTIDE SEQUENCE</scope>
    <source>
        <strain evidence="1">CHK149-3286</strain>
    </source>
</reference>
<comment type="caution">
    <text evidence="1">The sequence shown here is derived from an EMBL/GenBank/DDBJ whole genome shotgun (WGS) entry which is preliminary data.</text>
</comment>
<accession>A0A921KWN1</accession>
<sequence length="60" mass="6901">MNATLKLENELIETKLNEGKNGLTFLLEHADPDDYDKYDFLIKSAGVDFQMDDTDQLDTF</sequence>
<dbReference type="AlphaFoldDB" id="A0A921KWN1"/>
<gene>
    <name evidence="1" type="ORF">K8V85_02680</name>
</gene>